<evidence type="ECO:0000256" key="5">
    <source>
        <dbReference type="ARBA" id="ARBA00022989"/>
    </source>
</evidence>
<dbReference type="PROSITE" id="PS51779">
    <property type="entry name" value="POTRA"/>
    <property type="match status" value="1"/>
</dbReference>
<evidence type="ECO:0000259" key="9">
    <source>
        <dbReference type="PROSITE" id="PS51779"/>
    </source>
</evidence>
<dbReference type="PANTHER" id="PTHR37820:SF1">
    <property type="entry name" value="CELL DIVISION PROTEIN FTSQ"/>
    <property type="match status" value="1"/>
</dbReference>
<evidence type="ECO:0000256" key="4">
    <source>
        <dbReference type="ARBA" id="ARBA00022692"/>
    </source>
</evidence>
<sequence length="246" mass="26477">MARRPPVSDARPALQARRRQGRRRRLRTVLVLVLVLAVLGGLGYLVGWSSVLAVRSVRVEGTAVLTPEGVREAAAVPSGRPLVRLDTEAIAARVAALAPVESVEVHRRVPDTVVLAVTERTPVLATARDGRWALVDRAGVAFTTVAEVPDGVVPAVLGEEVAPEQRERLLVDLATVVRACPPELLEQVRSVSASSADTLTLRLTDDRRLDWGSAEDSPLKAEVATVLLRQEGEVYNVSVPSHPTVR</sequence>
<evidence type="ECO:0000256" key="1">
    <source>
        <dbReference type="ARBA" id="ARBA00004370"/>
    </source>
</evidence>
<dbReference type="PANTHER" id="PTHR37820">
    <property type="entry name" value="CELL DIVISION PROTEIN DIVIB"/>
    <property type="match status" value="1"/>
</dbReference>
<dbReference type="GO" id="GO:0051301">
    <property type="term" value="P:cell division"/>
    <property type="evidence" value="ECO:0007669"/>
    <property type="project" value="UniProtKB-KW"/>
</dbReference>
<dbReference type="InterPro" id="IPR050487">
    <property type="entry name" value="FtsQ_DivIB"/>
</dbReference>
<keyword evidence="5 8" id="KW-1133">Transmembrane helix</keyword>
<keyword evidence="11" id="KW-1185">Reference proteome</keyword>
<protein>
    <submittedName>
        <fullName evidence="10">Cell division protein FtsQ</fullName>
    </submittedName>
</protein>
<keyword evidence="4 8" id="KW-0812">Transmembrane</keyword>
<evidence type="ECO:0000256" key="7">
    <source>
        <dbReference type="ARBA" id="ARBA00023306"/>
    </source>
</evidence>
<name>A0A367Z014_9ACTN</name>
<feature type="domain" description="POTRA" evidence="9">
    <location>
        <begin position="52"/>
        <end position="120"/>
    </location>
</feature>
<dbReference type="Proteomes" id="UP000252770">
    <property type="component" value="Unassembled WGS sequence"/>
</dbReference>
<organism evidence="10 11">
    <name type="scientific">Desertihabitans brevis</name>
    <dbReference type="NCBI Taxonomy" id="2268447"/>
    <lineage>
        <taxon>Bacteria</taxon>
        <taxon>Bacillati</taxon>
        <taxon>Actinomycetota</taxon>
        <taxon>Actinomycetes</taxon>
        <taxon>Propionibacteriales</taxon>
        <taxon>Propionibacteriaceae</taxon>
        <taxon>Desertihabitans</taxon>
    </lineage>
</organism>
<comment type="subcellular location">
    <subcellularLocation>
        <location evidence="1">Membrane</location>
    </subcellularLocation>
</comment>
<evidence type="ECO:0000256" key="8">
    <source>
        <dbReference type="SAM" id="Phobius"/>
    </source>
</evidence>
<reference evidence="10 11" key="1">
    <citation type="submission" date="2018-07" db="EMBL/GenBank/DDBJ databases">
        <title>Desertimonas flava gen. nov. sp. nov.</title>
        <authorList>
            <person name="Liu S."/>
        </authorList>
    </citation>
    <scope>NUCLEOTIDE SEQUENCE [LARGE SCALE GENOMIC DNA]</scope>
    <source>
        <strain evidence="10 11">16Sb5-5</strain>
    </source>
</reference>
<dbReference type="EMBL" id="QOUI01000002">
    <property type="protein sequence ID" value="RCK70602.1"/>
    <property type="molecule type" value="Genomic_DNA"/>
</dbReference>
<evidence type="ECO:0000256" key="3">
    <source>
        <dbReference type="ARBA" id="ARBA00022618"/>
    </source>
</evidence>
<evidence type="ECO:0000256" key="2">
    <source>
        <dbReference type="ARBA" id="ARBA00022475"/>
    </source>
</evidence>
<dbReference type="Gene3D" id="3.10.20.310">
    <property type="entry name" value="membrane protein fhac"/>
    <property type="match status" value="1"/>
</dbReference>
<evidence type="ECO:0000313" key="11">
    <source>
        <dbReference type="Proteomes" id="UP000252770"/>
    </source>
</evidence>
<dbReference type="Pfam" id="PF08478">
    <property type="entry name" value="POTRA_1"/>
    <property type="match status" value="1"/>
</dbReference>
<dbReference type="AlphaFoldDB" id="A0A367Z014"/>
<dbReference type="InterPro" id="IPR013685">
    <property type="entry name" value="POTRA_FtsQ_type"/>
</dbReference>
<evidence type="ECO:0000313" key="10">
    <source>
        <dbReference type="EMBL" id="RCK70602.1"/>
    </source>
</evidence>
<accession>A0A367Z014</accession>
<dbReference type="InterPro" id="IPR034746">
    <property type="entry name" value="POTRA"/>
</dbReference>
<feature type="transmembrane region" description="Helical" evidence="8">
    <location>
        <begin position="26"/>
        <end position="48"/>
    </location>
</feature>
<keyword evidence="2" id="KW-1003">Cell membrane</keyword>
<keyword evidence="7" id="KW-0131">Cell cycle</keyword>
<dbReference type="InterPro" id="IPR005548">
    <property type="entry name" value="Cell_div_FtsQ/DivIB_C"/>
</dbReference>
<dbReference type="Pfam" id="PF03799">
    <property type="entry name" value="FtsQ_DivIB_C"/>
    <property type="match status" value="1"/>
</dbReference>
<keyword evidence="6 8" id="KW-0472">Membrane</keyword>
<proteinExistence type="predicted"/>
<dbReference type="RefSeq" id="WP_114125373.1">
    <property type="nucleotide sequence ID" value="NZ_QOUI01000002.1"/>
</dbReference>
<keyword evidence="3 10" id="KW-0132">Cell division</keyword>
<comment type="caution">
    <text evidence="10">The sequence shown here is derived from an EMBL/GenBank/DDBJ whole genome shotgun (WGS) entry which is preliminary data.</text>
</comment>
<dbReference type="GO" id="GO:0005886">
    <property type="term" value="C:plasma membrane"/>
    <property type="evidence" value="ECO:0007669"/>
    <property type="project" value="TreeGrafter"/>
</dbReference>
<gene>
    <name evidence="10" type="ORF">DT076_04040</name>
</gene>
<evidence type="ECO:0000256" key="6">
    <source>
        <dbReference type="ARBA" id="ARBA00023136"/>
    </source>
</evidence>